<comment type="caution">
    <text evidence="7">The sequence shown here is derived from an EMBL/GenBank/DDBJ whole genome shotgun (WGS) entry which is preliminary data.</text>
</comment>
<accession>A0ABU6HHL7</accession>
<feature type="chain" id="PRO_5045883773" evidence="4">
    <location>
        <begin position="24"/>
        <end position="595"/>
    </location>
</feature>
<keyword evidence="3" id="KW-0472">Membrane</keyword>
<feature type="signal peptide" evidence="4">
    <location>
        <begin position="1"/>
        <end position="23"/>
    </location>
</feature>
<protein>
    <submittedName>
        <fullName evidence="7">Autotransporter assembly complex family protein</fullName>
    </submittedName>
</protein>
<dbReference type="Gene3D" id="3.10.20.310">
    <property type="entry name" value="membrane protein fhac"/>
    <property type="match status" value="1"/>
</dbReference>
<evidence type="ECO:0000259" key="6">
    <source>
        <dbReference type="Pfam" id="PF07244"/>
    </source>
</evidence>
<organism evidence="7 8">
    <name type="scientific">Mesobacterium hydrothermale</name>
    <dbReference type="NCBI Taxonomy" id="3111907"/>
    <lineage>
        <taxon>Bacteria</taxon>
        <taxon>Pseudomonadati</taxon>
        <taxon>Pseudomonadota</taxon>
        <taxon>Alphaproteobacteria</taxon>
        <taxon>Rhodobacterales</taxon>
        <taxon>Roseobacteraceae</taxon>
        <taxon>Mesobacterium</taxon>
    </lineage>
</organism>
<keyword evidence="2" id="KW-1134">Transmembrane beta strand</keyword>
<feature type="domain" description="POTRA" evidence="6">
    <location>
        <begin position="200"/>
        <end position="249"/>
    </location>
</feature>
<proteinExistence type="predicted"/>
<dbReference type="Pfam" id="PF01103">
    <property type="entry name" value="Omp85"/>
    <property type="match status" value="1"/>
</dbReference>
<feature type="domain" description="Bacterial surface antigen (D15)" evidence="5">
    <location>
        <begin position="300"/>
        <end position="595"/>
    </location>
</feature>
<evidence type="ECO:0000259" key="5">
    <source>
        <dbReference type="Pfam" id="PF01103"/>
    </source>
</evidence>
<dbReference type="PANTHER" id="PTHR12815">
    <property type="entry name" value="SORTING AND ASSEMBLY MACHINERY SAMM50 PROTEIN FAMILY MEMBER"/>
    <property type="match status" value="1"/>
</dbReference>
<comment type="subcellular location">
    <subcellularLocation>
        <location evidence="1">Membrane</location>
    </subcellularLocation>
</comment>
<dbReference type="InterPro" id="IPR000184">
    <property type="entry name" value="Bac_surfAg_D15"/>
</dbReference>
<dbReference type="PANTHER" id="PTHR12815:SF42">
    <property type="entry name" value="BACTERIAL SURFACE ANTIGEN (D15) DOMAIN-CONTAINING PROTEIN"/>
    <property type="match status" value="1"/>
</dbReference>
<evidence type="ECO:0000256" key="1">
    <source>
        <dbReference type="ARBA" id="ARBA00004370"/>
    </source>
</evidence>
<reference evidence="7 8" key="1">
    <citation type="submission" date="2024-01" db="EMBL/GenBank/DDBJ databases">
        <title>Mesobacterium rodlantinim sp. nov., isolated from shallow sea hydrothermal systems off Kueishantao Island.</title>
        <authorList>
            <person name="Su Z."/>
            <person name="Tang K."/>
        </authorList>
    </citation>
    <scope>NUCLEOTIDE SEQUENCE [LARGE SCALE GENOMIC DNA]</scope>
    <source>
        <strain evidence="7 8">TK19101</strain>
    </source>
</reference>
<gene>
    <name evidence="7" type="ORF">VK792_04910</name>
</gene>
<keyword evidence="2" id="KW-0812">Transmembrane</keyword>
<evidence type="ECO:0000256" key="2">
    <source>
        <dbReference type="ARBA" id="ARBA00022452"/>
    </source>
</evidence>
<dbReference type="EMBL" id="JAYLLH010000004">
    <property type="protein sequence ID" value="MEC3860615.1"/>
    <property type="molecule type" value="Genomic_DNA"/>
</dbReference>
<dbReference type="InterPro" id="IPR010827">
    <property type="entry name" value="BamA/TamA_POTRA"/>
</dbReference>
<dbReference type="Proteomes" id="UP001348149">
    <property type="component" value="Unassembled WGS sequence"/>
</dbReference>
<sequence length="595" mass="63204">MRRLPLTASVVLTLSLSATNASAVDLQLSAPSLSGAARDAVSAVLLLTELESRKDRPDGQEVLAAAQADYVRVLGALYDRGYYGPTISIRLDGREAAEIAPLSPPNSVVRAVVTVDPGPRFTFGTARIGPLAPGSRPPEGFVGGQTAAATVLREAADQAIMDWRNASHAKAQVVDQQITARHSAARLDATIRIDAGPALRFGKMTVTGQTTVRPERVQAIAGLPEGRVFSPEALEDAAERLRRTGTFRAANLREGDTLQSDGNLPIEIEVVDSKPRRIGFGAELSSRQGLTLSAFWLHRNLLGGAERLRIDGEIRGIGGDTGGVDYTLGVLFDRPATFNARTDFYASAGIESLDEVAYKLDRVTLESGLVFRADRKRTFTGGIGYESARVNDAFGRRDYRLLSLPLAAEYDGRDNRLNPRTGWFGRVDLTPFAGLTGVDSGFQTKLDLRGYRGIGDRMTVAVRGQLGSVSGASTARSPSEMLFYSGGTGTVRGHGYQSLGVTLPSGKISGGRSFAGISAELRVNATDKLSVVGFYDQGYIGPETVPDGRTGNWQSGAGLGLRYDTGIGPIRLDVATPLTGGGKGVQIYIGIGQAF</sequence>
<keyword evidence="4" id="KW-0732">Signal</keyword>
<evidence type="ECO:0000313" key="8">
    <source>
        <dbReference type="Proteomes" id="UP001348149"/>
    </source>
</evidence>
<evidence type="ECO:0000256" key="3">
    <source>
        <dbReference type="ARBA" id="ARBA00023136"/>
    </source>
</evidence>
<keyword evidence="8" id="KW-1185">Reference proteome</keyword>
<dbReference type="InterPro" id="IPR039910">
    <property type="entry name" value="D15-like"/>
</dbReference>
<evidence type="ECO:0000256" key="4">
    <source>
        <dbReference type="SAM" id="SignalP"/>
    </source>
</evidence>
<evidence type="ECO:0000313" key="7">
    <source>
        <dbReference type="EMBL" id="MEC3860615.1"/>
    </source>
</evidence>
<dbReference type="Gene3D" id="2.40.160.50">
    <property type="entry name" value="membrane protein fhac: a member of the omp85/tpsb transporter family"/>
    <property type="match status" value="1"/>
</dbReference>
<name>A0ABU6HHL7_9RHOB</name>
<dbReference type="RefSeq" id="WP_326296236.1">
    <property type="nucleotide sequence ID" value="NZ_JAYLLH010000004.1"/>
</dbReference>
<dbReference type="Pfam" id="PF07244">
    <property type="entry name" value="POTRA"/>
    <property type="match status" value="1"/>
</dbReference>